<keyword evidence="3" id="KW-1185">Reference proteome</keyword>
<comment type="caution">
    <text evidence="2">The sequence shown here is derived from an EMBL/GenBank/DDBJ whole genome shotgun (WGS) entry which is preliminary data.</text>
</comment>
<evidence type="ECO:0000313" key="3">
    <source>
        <dbReference type="Proteomes" id="UP000680304"/>
    </source>
</evidence>
<dbReference type="InterPro" id="IPR001119">
    <property type="entry name" value="SLH_dom"/>
</dbReference>
<name>A0ABQ4NBF8_9BACL</name>
<sequence length="223" mass="24953">MFPEKAELSVKVGSELKLPAIHAVYENGLSVDVKSKAAYKTDSDKIRIQNGAVTGLKPGQADIVVRYEGRTATLRVNVYTMPAIKDITGHWAEEQIRWAVEREMVKGYADGTFKPNKQVSEAEFLAMLFTLYADDSVIRGMDRTGKPSKSLGVWSDRYYWYAKRLNLDVDKSVMDAKRRNRAITRAEVAQIVAGLSGKTTRTTTMRSASCSIWASLPAKRRLL</sequence>
<organism evidence="2 3">
    <name type="scientific">Paenibacillus cisolokensis</name>
    <dbReference type="NCBI Taxonomy" id="1658519"/>
    <lineage>
        <taxon>Bacteria</taxon>
        <taxon>Bacillati</taxon>
        <taxon>Bacillota</taxon>
        <taxon>Bacilli</taxon>
        <taxon>Bacillales</taxon>
        <taxon>Paenibacillaceae</taxon>
        <taxon>Paenibacillus</taxon>
    </lineage>
</organism>
<proteinExistence type="predicted"/>
<feature type="domain" description="SLH" evidence="1">
    <location>
        <begin position="79"/>
        <end position="142"/>
    </location>
</feature>
<evidence type="ECO:0000313" key="2">
    <source>
        <dbReference type="EMBL" id="GIQ65559.1"/>
    </source>
</evidence>
<protein>
    <recommendedName>
        <fullName evidence="1">SLH domain-containing protein</fullName>
    </recommendedName>
</protein>
<gene>
    <name evidence="2" type="ORF">PACILC2_41270</name>
</gene>
<dbReference type="Proteomes" id="UP000680304">
    <property type="component" value="Unassembled WGS sequence"/>
</dbReference>
<accession>A0ABQ4NBF8</accession>
<dbReference type="EMBL" id="BOVJ01000139">
    <property type="protein sequence ID" value="GIQ65559.1"/>
    <property type="molecule type" value="Genomic_DNA"/>
</dbReference>
<dbReference type="Gene3D" id="2.60.40.1080">
    <property type="match status" value="1"/>
</dbReference>
<dbReference type="Pfam" id="PF00395">
    <property type="entry name" value="SLH"/>
    <property type="match status" value="1"/>
</dbReference>
<dbReference type="RefSeq" id="WP_244863622.1">
    <property type="nucleotide sequence ID" value="NZ_BOVJ01000139.1"/>
</dbReference>
<dbReference type="PROSITE" id="PS51272">
    <property type="entry name" value="SLH"/>
    <property type="match status" value="1"/>
</dbReference>
<reference evidence="2 3" key="1">
    <citation type="submission" date="2021-04" db="EMBL/GenBank/DDBJ databases">
        <title>Draft genome sequence of Paenibacillus cisolokensis, LC2-13A.</title>
        <authorList>
            <person name="Uke A."/>
            <person name="Chhe C."/>
            <person name="Baramee S."/>
            <person name="Kosugi A."/>
        </authorList>
    </citation>
    <scope>NUCLEOTIDE SEQUENCE [LARGE SCALE GENOMIC DNA]</scope>
    <source>
        <strain evidence="2 3">LC2-13A</strain>
    </source>
</reference>
<evidence type="ECO:0000259" key="1">
    <source>
        <dbReference type="PROSITE" id="PS51272"/>
    </source>
</evidence>